<organism evidence="1 2">
    <name type="scientific">Trifolium pratense</name>
    <name type="common">Red clover</name>
    <dbReference type="NCBI Taxonomy" id="57577"/>
    <lineage>
        <taxon>Eukaryota</taxon>
        <taxon>Viridiplantae</taxon>
        <taxon>Streptophyta</taxon>
        <taxon>Embryophyta</taxon>
        <taxon>Tracheophyta</taxon>
        <taxon>Spermatophyta</taxon>
        <taxon>Magnoliopsida</taxon>
        <taxon>eudicotyledons</taxon>
        <taxon>Gunneridae</taxon>
        <taxon>Pentapetalae</taxon>
        <taxon>rosids</taxon>
        <taxon>fabids</taxon>
        <taxon>Fabales</taxon>
        <taxon>Fabaceae</taxon>
        <taxon>Papilionoideae</taxon>
        <taxon>50 kb inversion clade</taxon>
        <taxon>NPAAA clade</taxon>
        <taxon>Hologalegina</taxon>
        <taxon>IRL clade</taxon>
        <taxon>Trifolieae</taxon>
        <taxon>Trifolium</taxon>
    </lineage>
</organism>
<comment type="caution">
    <text evidence="1">The sequence shown here is derived from an EMBL/GenBank/DDBJ whole genome shotgun (WGS) entry which is preliminary data.</text>
</comment>
<protein>
    <submittedName>
        <fullName evidence="1">Uncharacterized protein</fullName>
    </submittedName>
</protein>
<evidence type="ECO:0000313" key="2">
    <source>
        <dbReference type="Proteomes" id="UP001177021"/>
    </source>
</evidence>
<dbReference type="Proteomes" id="UP001177021">
    <property type="component" value="Unassembled WGS sequence"/>
</dbReference>
<reference evidence="1" key="1">
    <citation type="submission" date="2023-10" db="EMBL/GenBank/DDBJ databases">
        <authorList>
            <person name="Rodriguez Cubillos JULIANA M."/>
            <person name="De Vega J."/>
        </authorList>
    </citation>
    <scope>NUCLEOTIDE SEQUENCE</scope>
</reference>
<accession>A0ACB0LNS4</accession>
<proteinExistence type="predicted"/>
<evidence type="ECO:0000313" key="1">
    <source>
        <dbReference type="EMBL" id="CAJ2668792.1"/>
    </source>
</evidence>
<keyword evidence="2" id="KW-1185">Reference proteome</keyword>
<gene>
    <name evidence="1" type="ORF">MILVUS5_LOCUS33127</name>
</gene>
<name>A0ACB0LNS4_TRIPR</name>
<dbReference type="EMBL" id="CASHSV030000615">
    <property type="protein sequence ID" value="CAJ2668792.1"/>
    <property type="molecule type" value="Genomic_DNA"/>
</dbReference>
<sequence>MASSLEDLLREEGFKGSSKRVQRSRSSFHHGASSDPLHSLEERLCVSSSERIKTQKTKSKTASRYQINNTRDDKNTRSRDNNNVFIGNEINHGLLKNDESEKNKSYNSSESDSGFEDVYSDQVSDVKRGKDKYFKEKLVEKPIKDSYMLRQLSGNRKNIKYQKNSQTISNSNSKSFENSRNKNSHQLQADSSLAIDEIAVKALVSILNGYIESFLKDEDFRSALRHNCFSSLNFIQLEEEENNSETKVITSLEQAIDCIEKTASEEEPKSATNLKRATMQLSIIAGLSLNDLKHDLTCGIPNFKLSACAHLYLSVVYMIQIKKKVSAKHLLQVFCDSPFQARTILLPELWERLFSPQFSHLKKWYNNKEGEIVVDTPSRKPRKLKILQKVYNENLDSGTQIFALYYKDWLSEGVETPTIPSIGIPSFSVTSRQGSSFAHSFESASSNEPFSPQAMVSKKLYDSFFGGYSKPQVYVVDEDKDEDSYENCERGSYGSTVVKKTVIYESETVKFIDQSDEDFTPSIPVHGFHPQKGTSRIAAEEWKEKNSRNGTRKYFSIETNLNSHIVDSLPHEKGNEISLRKTQPNMIRSTLEGSYFPSIPQEFICPLTRKIFEEPVTLESGQTFERKAIKAWFQKGNRTCPVTGNSLECVFMPFTNLILKRLIDNWKSEDFDRLLDFASQTVENSEELKLKKHDEATVFKIQSLFSSLKEEERSSYAKHIISLGVFSFLFRRFELGNMEEKSLVLEILLNCIQADSSCIYKIARSVNRKFLPELLHSKEITPRTNAFLFLTELLSMKRRKDVTSFISGLVSEDVFSTMDIVLMYLKNSSPIEKPLIAVLLLHFDLPVEQHQKISIYIENAVNAIAEALDASLNDGNVQKKCCRALLILCGHFSSTGKIPTKTTILKQAGYNNGISELKSPSHDEEDQRFDITISSEDDEEEEEERHEEFMMNLLETMVGDGESPFLKSISRCLDSTHVDLVRASLITVTWLSSSLSKQYNAGLHLPAFLAIISQLKGILQNGELELKTLASMSLFNFSKISECRTLLKIMAEDIAPLLHGLVDVIWTAKKLHAILCRENL</sequence>